<dbReference type="RefSeq" id="WP_046771924.1">
    <property type="nucleotide sequence ID" value="NZ_LBMC01000053.1"/>
</dbReference>
<dbReference type="OrthoDB" id="9809635at2"/>
<keyword evidence="1" id="KW-0378">Hydrolase</keyword>
<keyword evidence="4" id="KW-1185">Reference proteome</keyword>
<evidence type="ECO:0000313" key="4">
    <source>
        <dbReference type="Proteomes" id="UP000182977"/>
    </source>
</evidence>
<feature type="domain" description="Beta-lactamase-related" evidence="2">
    <location>
        <begin position="5"/>
        <end position="328"/>
    </location>
</feature>
<sequence>MTRAIDQLLTRAVDSAVLPGAVWAVGDPDGVRAQGACGLLDPSVPDDPMRPDTLFDLASLTKIVAVWSCVGTLWEDGTLNLDRPLVDYLPDLDGHDLAGVTAQQLLTHTAGVPSRANLKALYGTDRADVERGILSERLSHRPGQVVEYTDRAALILGILAERLTGLRLDELSRACAWDALHMESTRFGPVDEADVARCAPTEWDESAGQHLRGTPHDYSARLLGVCGSAGVFSVVADLAAFLRYLLAPDQAPRRPGFGPAWIKESLKVQTGALQPARGLFWHPAPTPEGVGGRDVWAHFGFTGTAMWVSVRRRRWAVLLTNKLYYTRDSHPILDVRKAFCRYAFDL</sequence>
<dbReference type="EMBL" id="LT629791">
    <property type="protein sequence ID" value="SDU28257.1"/>
    <property type="molecule type" value="Genomic_DNA"/>
</dbReference>
<dbReference type="PANTHER" id="PTHR43283">
    <property type="entry name" value="BETA-LACTAMASE-RELATED"/>
    <property type="match status" value="1"/>
</dbReference>
<proteinExistence type="predicted"/>
<evidence type="ECO:0000259" key="2">
    <source>
        <dbReference type="Pfam" id="PF00144"/>
    </source>
</evidence>
<evidence type="ECO:0000313" key="3">
    <source>
        <dbReference type="EMBL" id="SDU28257.1"/>
    </source>
</evidence>
<dbReference type="GO" id="GO:0016787">
    <property type="term" value="F:hydrolase activity"/>
    <property type="evidence" value="ECO:0007669"/>
    <property type="project" value="UniProtKB-KW"/>
</dbReference>
<gene>
    <name evidence="3" type="ORF">SAMN04488563_0903</name>
</gene>
<dbReference type="InterPro" id="IPR050789">
    <property type="entry name" value="Diverse_Enzym_Activities"/>
</dbReference>
<dbReference type="AlphaFoldDB" id="A0A1H2H8P0"/>
<evidence type="ECO:0000256" key="1">
    <source>
        <dbReference type="ARBA" id="ARBA00022801"/>
    </source>
</evidence>
<dbReference type="InterPro" id="IPR001466">
    <property type="entry name" value="Beta-lactam-related"/>
</dbReference>
<dbReference type="InterPro" id="IPR012338">
    <property type="entry name" value="Beta-lactam/transpept-like"/>
</dbReference>
<dbReference type="STRING" id="419479.SAMN04488563_0903"/>
<name>A0A1H2H8P0_9ACTN</name>
<dbReference type="Pfam" id="PF00144">
    <property type="entry name" value="Beta-lactamase"/>
    <property type="match status" value="1"/>
</dbReference>
<dbReference type="PANTHER" id="PTHR43283:SF11">
    <property type="entry name" value="BETA-LACTAMASE-RELATED DOMAIN-CONTAINING PROTEIN"/>
    <property type="match status" value="1"/>
</dbReference>
<accession>A0A1H2H8P0</accession>
<protein>
    <submittedName>
        <fullName evidence="3">CubicO group peptidase, beta-lactamase class C family</fullName>
    </submittedName>
</protein>
<dbReference type="Gene3D" id="3.40.710.10">
    <property type="entry name" value="DD-peptidase/beta-lactamase superfamily"/>
    <property type="match status" value="1"/>
</dbReference>
<dbReference type="Proteomes" id="UP000182977">
    <property type="component" value="Chromosome I"/>
</dbReference>
<organism evidence="3 4">
    <name type="scientific">Jiangella alkaliphila</name>
    <dbReference type="NCBI Taxonomy" id="419479"/>
    <lineage>
        <taxon>Bacteria</taxon>
        <taxon>Bacillati</taxon>
        <taxon>Actinomycetota</taxon>
        <taxon>Actinomycetes</taxon>
        <taxon>Jiangellales</taxon>
        <taxon>Jiangellaceae</taxon>
        <taxon>Jiangella</taxon>
    </lineage>
</organism>
<dbReference type="SUPFAM" id="SSF56601">
    <property type="entry name" value="beta-lactamase/transpeptidase-like"/>
    <property type="match status" value="1"/>
</dbReference>
<reference evidence="4" key="1">
    <citation type="submission" date="2016-10" db="EMBL/GenBank/DDBJ databases">
        <authorList>
            <person name="Varghese N."/>
            <person name="Submissions S."/>
        </authorList>
    </citation>
    <scope>NUCLEOTIDE SEQUENCE [LARGE SCALE GENOMIC DNA]</scope>
    <source>
        <strain evidence="4">DSM 45079</strain>
    </source>
</reference>